<comment type="caution">
    <text evidence="2">The sequence shown here is derived from an EMBL/GenBank/DDBJ whole genome shotgun (WGS) entry which is preliminary data.</text>
</comment>
<dbReference type="Pfam" id="PF13456">
    <property type="entry name" value="RVT_3"/>
    <property type="match status" value="1"/>
</dbReference>
<dbReference type="InterPro" id="IPR053151">
    <property type="entry name" value="RNase_H-like"/>
</dbReference>
<accession>A0A6A3C3Q0</accession>
<dbReference type="InterPro" id="IPR044730">
    <property type="entry name" value="RNase_H-like_dom_plant"/>
</dbReference>
<keyword evidence="3" id="KW-1185">Reference proteome</keyword>
<gene>
    <name evidence="2" type="ORF">F3Y22_tig00011718pilonHSYRG00078</name>
</gene>
<dbReference type="GO" id="GO:0004523">
    <property type="term" value="F:RNA-DNA hybrid ribonuclease activity"/>
    <property type="evidence" value="ECO:0007669"/>
    <property type="project" value="InterPro"/>
</dbReference>
<evidence type="ECO:0000313" key="2">
    <source>
        <dbReference type="EMBL" id="KAE8723815.1"/>
    </source>
</evidence>
<sequence length="218" mass="24793">MDGWQLKSTWKKLSTVSIGTSLKILLKLSASFLTCSYYHELYHWVYFPIQWNDIWIPHLGPLQDRMYCLTLLAFAVLSSEIAKTLEFDICEGNTPSSTSFHLLDSPSCSVDSSQHRRRFMLKRKTASIGGLLRNSSGHWLGGFNRTIGYSNAFQAELWAIHDGLCLAWDLGYRFLQVRSDCLKAIAIINDPNALSCQLPLVRAITLLRQRSCTYSYVS</sequence>
<evidence type="ECO:0000313" key="3">
    <source>
        <dbReference type="Proteomes" id="UP000436088"/>
    </source>
</evidence>
<dbReference type="AlphaFoldDB" id="A0A6A3C3Q0"/>
<name>A0A6A3C3Q0_HIBSY</name>
<dbReference type="PANTHER" id="PTHR47723:SF19">
    <property type="entry name" value="POLYNUCLEOTIDYL TRANSFERASE, RIBONUCLEASE H-LIKE SUPERFAMILY PROTEIN"/>
    <property type="match status" value="1"/>
</dbReference>
<dbReference type="PANTHER" id="PTHR47723">
    <property type="entry name" value="OS05G0353850 PROTEIN"/>
    <property type="match status" value="1"/>
</dbReference>
<dbReference type="GO" id="GO:0003676">
    <property type="term" value="F:nucleic acid binding"/>
    <property type="evidence" value="ECO:0007669"/>
    <property type="project" value="InterPro"/>
</dbReference>
<dbReference type="Gene3D" id="3.30.420.10">
    <property type="entry name" value="Ribonuclease H-like superfamily/Ribonuclease H"/>
    <property type="match status" value="1"/>
</dbReference>
<dbReference type="InterPro" id="IPR036397">
    <property type="entry name" value="RNaseH_sf"/>
</dbReference>
<proteinExistence type="predicted"/>
<dbReference type="CDD" id="cd06222">
    <property type="entry name" value="RNase_H_like"/>
    <property type="match status" value="1"/>
</dbReference>
<evidence type="ECO:0000259" key="1">
    <source>
        <dbReference type="Pfam" id="PF13456"/>
    </source>
</evidence>
<protein>
    <recommendedName>
        <fullName evidence="1">RNase H type-1 domain-containing protein</fullName>
    </recommendedName>
</protein>
<dbReference type="SUPFAM" id="SSF53098">
    <property type="entry name" value="Ribonuclease H-like"/>
    <property type="match status" value="1"/>
</dbReference>
<feature type="domain" description="RNase H type-1" evidence="1">
    <location>
        <begin position="122"/>
        <end position="193"/>
    </location>
</feature>
<organism evidence="2 3">
    <name type="scientific">Hibiscus syriacus</name>
    <name type="common">Rose of Sharon</name>
    <dbReference type="NCBI Taxonomy" id="106335"/>
    <lineage>
        <taxon>Eukaryota</taxon>
        <taxon>Viridiplantae</taxon>
        <taxon>Streptophyta</taxon>
        <taxon>Embryophyta</taxon>
        <taxon>Tracheophyta</taxon>
        <taxon>Spermatophyta</taxon>
        <taxon>Magnoliopsida</taxon>
        <taxon>eudicotyledons</taxon>
        <taxon>Gunneridae</taxon>
        <taxon>Pentapetalae</taxon>
        <taxon>rosids</taxon>
        <taxon>malvids</taxon>
        <taxon>Malvales</taxon>
        <taxon>Malvaceae</taxon>
        <taxon>Malvoideae</taxon>
        <taxon>Hibiscus</taxon>
    </lineage>
</organism>
<dbReference type="InterPro" id="IPR002156">
    <property type="entry name" value="RNaseH_domain"/>
</dbReference>
<reference evidence="2" key="1">
    <citation type="submission" date="2019-09" db="EMBL/GenBank/DDBJ databases">
        <title>Draft genome information of white flower Hibiscus syriacus.</title>
        <authorList>
            <person name="Kim Y.-M."/>
        </authorList>
    </citation>
    <scope>NUCLEOTIDE SEQUENCE [LARGE SCALE GENOMIC DNA]</scope>
    <source>
        <strain evidence="2">YM2019G1</strain>
    </source>
</reference>
<dbReference type="EMBL" id="VEPZ02000503">
    <property type="protein sequence ID" value="KAE8723815.1"/>
    <property type="molecule type" value="Genomic_DNA"/>
</dbReference>
<dbReference type="InterPro" id="IPR012337">
    <property type="entry name" value="RNaseH-like_sf"/>
</dbReference>
<dbReference type="Proteomes" id="UP000436088">
    <property type="component" value="Unassembled WGS sequence"/>
</dbReference>